<dbReference type="InterPro" id="IPR008030">
    <property type="entry name" value="NmrA-like"/>
</dbReference>
<sequence length="281" mass="30670">MESRFLVTGSTGLVGGLVRRALAAEGRDVRAATRRPAAPGDVLFDLLDEKTFAPALAGVRTVMLISRPGDEDAHLLAEPFVASMKQAGVARVVVLSALGSDKRPAFSLRKVEQLVERSGMAWSHVRPNFFMQMLALPPLSSELASQGSLSLPLADARIAYVDAHDVAAVVHRAMLDPRMDGRALDVSGPSAWNHDELLAVLAARADRPLRYARLTHDEARELMLARGMAPRQTERVLTFYRLIREGFCAKPDAEVARLLGRPLRTWPAFVDAHLAAWSPQA</sequence>
<dbReference type="AlphaFoldDB" id="A0A4Z0BKW9"/>
<dbReference type="InterPro" id="IPR036291">
    <property type="entry name" value="NAD(P)-bd_dom_sf"/>
</dbReference>
<gene>
    <name evidence="2" type="ORF">EZ242_12620</name>
</gene>
<dbReference type="Gene3D" id="3.90.25.10">
    <property type="entry name" value="UDP-galactose 4-epimerase, domain 1"/>
    <property type="match status" value="1"/>
</dbReference>
<evidence type="ECO:0000313" key="3">
    <source>
        <dbReference type="Proteomes" id="UP000297564"/>
    </source>
</evidence>
<proteinExistence type="predicted"/>
<protein>
    <submittedName>
        <fullName evidence="2">Epimerase</fullName>
    </submittedName>
</protein>
<dbReference type="OrthoDB" id="9798669at2"/>
<accession>A0A4Z0BKW9</accession>
<dbReference type="InterPro" id="IPR051604">
    <property type="entry name" value="Ergot_Alk_Oxidoreductase"/>
</dbReference>
<comment type="caution">
    <text evidence="2">The sequence shown here is derived from an EMBL/GenBank/DDBJ whole genome shotgun (WGS) entry which is preliminary data.</text>
</comment>
<feature type="domain" description="NmrA-like" evidence="1">
    <location>
        <begin position="2"/>
        <end position="221"/>
    </location>
</feature>
<dbReference type="Pfam" id="PF05368">
    <property type="entry name" value="NmrA"/>
    <property type="match status" value="1"/>
</dbReference>
<keyword evidence="3" id="KW-1185">Reference proteome</keyword>
<evidence type="ECO:0000313" key="2">
    <source>
        <dbReference type="EMBL" id="TFY99965.1"/>
    </source>
</evidence>
<evidence type="ECO:0000259" key="1">
    <source>
        <dbReference type="Pfam" id="PF05368"/>
    </source>
</evidence>
<dbReference type="Gene3D" id="3.40.50.720">
    <property type="entry name" value="NAD(P)-binding Rossmann-like Domain"/>
    <property type="match status" value="1"/>
</dbReference>
<name>A0A4Z0BKW9_9BURK</name>
<dbReference type="PANTHER" id="PTHR43162:SF1">
    <property type="entry name" value="PRESTALK A DIFFERENTIATION PROTEIN A"/>
    <property type="match status" value="1"/>
</dbReference>
<reference evidence="2 3" key="1">
    <citation type="submission" date="2019-03" db="EMBL/GenBank/DDBJ databases">
        <title>Ramlibacter rhizophilus CCTCC AB2015357, whole genome shotgun sequence.</title>
        <authorList>
            <person name="Zhang X."/>
            <person name="Feng G."/>
            <person name="Zhu H."/>
        </authorList>
    </citation>
    <scope>NUCLEOTIDE SEQUENCE [LARGE SCALE GENOMIC DNA]</scope>
    <source>
        <strain evidence="2 3">CCTCC AB2015357</strain>
    </source>
</reference>
<dbReference type="Proteomes" id="UP000297564">
    <property type="component" value="Unassembled WGS sequence"/>
</dbReference>
<dbReference type="EMBL" id="SMLL01000004">
    <property type="protein sequence ID" value="TFY99965.1"/>
    <property type="molecule type" value="Genomic_DNA"/>
</dbReference>
<dbReference type="SUPFAM" id="SSF51735">
    <property type="entry name" value="NAD(P)-binding Rossmann-fold domains"/>
    <property type="match status" value="1"/>
</dbReference>
<dbReference type="RefSeq" id="WP_135285507.1">
    <property type="nucleotide sequence ID" value="NZ_SMLL01000004.1"/>
</dbReference>
<organism evidence="2 3">
    <name type="scientific">Ramlibacter rhizophilus</name>
    <dbReference type="NCBI Taxonomy" id="1781167"/>
    <lineage>
        <taxon>Bacteria</taxon>
        <taxon>Pseudomonadati</taxon>
        <taxon>Pseudomonadota</taxon>
        <taxon>Betaproteobacteria</taxon>
        <taxon>Burkholderiales</taxon>
        <taxon>Comamonadaceae</taxon>
        <taxon>Ramlibacter</taxon>
    </lineage>
</organism>
<dbReference type="PANTHER" id="PTHR43162">
    <property type="match status" value="1"/>
</dbReference>